<dbReference type="PANTHER" id="PTHR30435:SF1">
    <property type="entry name" value="FLAGELLAR HOOK PROTEIN FLGE"/>
    <property type="match status" value="1"/>
</dbReference>
<proteinExistence type="inferred from homology"/>
<evidence type="ECO:0000313" key="10">
    <source>
        <dbReference type="Proteomes" id="UP000001508"/>
    </source>
</evidence>
<dbReference type="EMBL" id="CP001940">
    <property type="protein sequence ID" value="ADH85211.1"/>
    <property type="molecule type" value="Genomic_DNA"/>
</dbReference>
<accession>D6Z0I2</accession>
<evidence type="ECO:0000256" key="4">
    <source>
        <dbReference type="ARBA" id="ARBA00023143"/>
    </source>
</evidence>
<dbReference type="FunCoup" id="D6Z0I2">
    <property type="interactions" value="145"/>
</dbReference>
<evidence type="ECO:0000256" key="1">
    <source>
        <dbReference type="ARBA" id="ARBA00004117"/>
    </source>
</evidence>
<dbReference type="RefSeq" id="WP_013162742.1">
    <property type="nucleotide sequence ID" value="NC_014216.1"/>
</dbReference>
<protein>
    <recommendedName>
        <fullName evidence="3 5">Flagellar hook protein FlgE</fullName>
    </recommendedName>
</protein>
<dbReference type="GO" id="GO:0005829">
    <property type="term" value="C:cytosol"/>
    <property type="evidence" value="ECO:0007669"/>
    <property type="project" value="TreeGrafter"/>
</dbReference>
<dbReference type="PROSITE" id="PS00588">
    <property type="entry name" value="FLAGELLA_BB_ROD"/>
    <property type="match status" value="1"/>
</dbReference>
<dbReference type="GO" id="GO:0009425">
    <property type="term" value="C:bacterial-type flagellum basal body"/>
    <property type="evidence" value="ECO:0007669"/>
    <property type="project" value="UniProtKB-SubCell"/>
</dbReference>
<dbReference type="SUPFAM" id="SSF117143">
    <property type="entry name" value="Flagellar hook protein flgE"/>
    <property type="match status" value="1"/>
</dbReference>
<feature type="domain" description="Flagellar basal-body/hook protein C-terminal" evidence="6">
    <location>
        <begin position="593"/>
        <end position="635"/>
    </location>
</feature>
<dbReference type="eggNOG" id="COG1749">
    <property type="taxonomic scope" value="Bacteria"/>
</dbReference>
<evidence type="ECO:0000256" key="5">
    <source>
        <dbReference type="RuleBase" id="RU362116"/>
    </source>
</evidence>
<evidence type="ECO:0000256" key="3">
    <source>
        <dbReference type="ARBA" id="ARBA00019015"/>
    </source>
</evidence>
<evidence type="ECO:0000259" key="7">
    <source>
        <dbReference type="Pfam" id="PF07559"/>
    </source>
</evidence>
<keyword evidence="4 5" id="KW-0975">Bacterial flagellum</keyword>
<dbReference type="InterPro" id="IPR037058">
    <property type="entry name" value="Falgellar_hook_FlgE_sf"/>
</dbReference>
<evidence type="ECO:0000256" key="2">
    <source>
        <dbReference type="ARBA" id="ARBA00009677"/>
    </source>
</evidence>
<dbReference type="InterPro" id="IPR010930">
    <property type="entry name" value="Flg_bb/hook_C_dom"/>
</dbReference>
<reference evidence="10" key="1">
    <citation type="submission" date="2010-02" db="EMBL/GenBank/DDBJ databases">
        <title>Complete sequence of Desulfurivibrio alkaliphilus AHT2.</title>
        <authorList>
            <consortium name="US DOE Joint Genome Institute"/>
            <person name="Pitluck S."/>
            <person name="Chertkov O."/>
            <person name="Detter J.C."/>
            <person name="Han C."/>
            <person name="Tapia R."/>
            <person name="Larimer F."/>
            <person name="Land M."/>
            <person name="Hauser L."/>
            <person name="Kyrpides N."/>
            <person name="Mikhailova N."/>
            <person name="Sorokin D.Y."/>
            <person name="Muyzer G."/>
            <person name="Woyke T."/>
        </authorList>
    </citation>
    <scope>NUCLEOTIDE SEQUENCE [LARGE SCALE GENOMIC DNA]</scope>
    <source>
        <strain evidence="10">DSM 19089 / UNIQEM U267 / AHT2</strain>
    </source>
</reference>
<comment type="similarity">
    <text evidence="2 5">Belongs to the flagella basal body rod proteins family.</text>
</comment>
<comment type="subcellular location">
    <subcellularLocation>
        <location evidence="1 5">Bacterial flagellum basal body</location>
    </subcellularLocation>
</comment>
<organism evidence="9 10">
    <name type="scientific">Desulfurivibrio alkaliphilus (strain DSM 19089 / UNIQEM U267 / AHT2)</name>
    <dbReference type="NCBI Taxonomy" id="589865"/>
    <lineage>
        <taxon>Bacteria</taxon>
        <taxon>Pseudomonadati</taxon>
        <taxon>Thermodesulfobacteriota</taxon>
        <taxon>Desulfobulbia</taxon>
        <taxon>Desulfobulbales</taxon>
        <taxon>Desulfobulbaceae</taxon>
        <taxon>Desulfurivibrio</taxon>
    </lineage>
</organism>
<dbReference type="Proteomes" id="UP000001508">
    <property type="component" value="Chromosome"/>
</dbReference>
<dbReference type="Gene3D" id="2.60.98.20">
    <property type="entry name" value="Flagellar hook protein FlgE"/>
    <property type="match status" value="1"/>
</dbReference>
<evidence type="ECO:0000259" key="6">
    <source>
        <dbReference type="Pfam" id="PF06429"/>
    </source>
</evidence>
<dbReference type="NCBIfam" id="TIGR03506">
    <property type="entry name" value="FlgEFG_subfam"/>
    <property type="match status" value="2"/>
</dbReference>
<dbReference type="HOGENOM" id="CLU_013687_2_1_7"/>
<gene>
    <name evidence="9" type="ordered locus">DaAHT2_0505</name>
</gene>
<dbReference type="InterPro" id="IPR011491">
    <property type="entry name" value="FlgE_D2"/>
</dbReference>
<feature type="domain" description="Flagellar hook protein FlgE/F/G-like D1" evidence="8">
    <location>
        <begin position="85"/>
        <end position="148"/>
    </location>
</feature>
<dbReference type="STRING" id="589865.DaAHT2_0505"/>
<dbReference type="AlphaFoldDB" id="D6Z0I2"/>
<evidence type="ECO:0000259" key="8">
    <source>
        <dbReference type="Pfam" id="PF22692"/>
    </source>
</evidence>
<feature type="domain" description="Flagellar hook protein FlgE D2" evidence="7">
    <location>
        <begin position="189"/>
        <end position="362"/>
    </location>
</feature>
<dbReference type="Pfam" id="PF22692">
    <property type="entry name" value="LlgE_F_G_D1"/>
    <property type="match status" value="1"/>
</dbReference>
<name>D6Z0I2_DESAT</name>
<dbReference type="InterPro" id="IPR019776">
    <property type="entry name" value="Flagellar_basal_body_rod_CS"/>
</dbReference>
<dbReference type="InterPro" id="IPR053967">
    <property type="entry name" value="LlgE_F_G-like_D1"/>
</dbReference>
<evidence type="ECO:0000313" key="9">
    <source>
        <dbReference type="EMBL" id="ADH85211.1"/>
    </source>
</evidence>
<comment type="function">
    <text evidence="5">A flexible structure which links the flagellar filament to the drive apparatus in the basal body.</text>
</comment>
<dbReference type="Pfam" id="PF07559">
    <property type="entry name" value="FlgE_D2"/>
    <property type="match status" value="1"/>
</dbReference>
<dbReference type="PANTHER" id="PTHR30435">
    <property type="entry name" value="FLAGELLAR PROTEIN"/>
    <property type="match status" value="1"/>
</dbReference>
<dbReference type="Pfam" id="PF06429">
    <property type="entry name" value="Flg_bbr_C"/>
    <property type="match status" value="1"/>
</dbReference>
<dbReference type="GO" id="GO:0071978">
    <property type="term" value="P:bacterial-type flagellum-dependent swarming motility"/>
    <property type="evidence" value="ECO:0007669"/>
    <property type="project" value="TreeGrafter"/>
</dbReference>
<dbReference type="InterPro" id="IPR037925">
    <property type="entry name" value="FlgE/F/G-like"/>
</dbReference>
<dbReference type="OrthoDB" id="9804559at2"/>
<dbReference type="KEGG" id="dak:DaAHT2_0505"/>
<dbReference type="GO" id="GO:0009424">
    <property type="term" value="C:bacterial-type flagellum hook"/>
    <property type="evidence" value="ECO:0007669"/>
    <property type="project" value="TreeGrafter"/>
</dbReference>
<dbReference type="InParanoid" id="D6Z0I2"/>
<sequence>MSLHNMMFNGMSGINSMAGNMAVLGDNVANINTVSYKNSQTTFQNVLTSSQDRFHEVGNGSQIQAISKNFRPGPLEQTTKATDMAIGGKGFFMVNDYNGETLYTRDGQFDLKVEDYTPAGFYNLVTPAGYRVQGLNLDYGNGNGQPGDILVRRDSLPQATENVTLALNLQSSAAPPTDTTSLYESWNGAATPPLAAGAYDYQTSIEAYDDQGQSFPLNIFFDHTDNPQEREFLITHDPALDRRLMPDGSRYNSGPEPEKGAGALLYGKLIFSSVGELMDIQAWAVPPDGNLELWLPADGDDGEETGTGELLPSEYWQQPDAGSGLFSFDYNISGTGDNLSSTIDFGTTLSRQVATSSGMLKADGSGAAAPGAHVLTTWNQVYDSNGQQVQEGDTFIFQGLNHQGEEVTSTYVVDYGERVEDLMLQLEADFNVTALLRNGRLELQANDPGESQMAITSVTYLDAAGNSPADNPDLAQPFGEQGAEFALELGQDMELSPLRTTNYATSSSTIFQDQDGYGAGVLQNVSVKPDGTIVGNYSNGQSHDQAQVMLADFANYHGLIPGSNNTYQASAQSGDPVIGTPGSGVFGQVLGSSLEGSNVDLARQFADLTMTQRIFQANSKSITTADEIHQTLMRLK</sequence>
<keyword evidence="10" id="KW-1185">Reference proteome</keyword>
<dbReference type="InterPro" id="IPR020013">
    <property type="entry name" value="Flagellar_FlgE/F/G"/>
</dbReference>